<keyword evidence="4 8" id="KW-0863">Zinc-finger</keyword>
<feature type="domain" description="C2H2-type" evidence="9">
    <location>
        <begin position="284"/>
        <end position="311"/>
    </location>
</feature>
<dbReference type="FunFam" id="3.30.160.60:FF:001270">
    <property type="entry name" value="zinc finger protein 583 isoform X1"/>
    <property type="match status" value="1"/>
</dbReference>
<keyword evidence="6" id="KW-0238">DNA-binding</keyword>
<dbReference type="FunFam" id="3.30.160.60:FF:000912">
    <property type="entry name" value="Zinc finger protein 660"/>
    <property type="match status" value="1"/>
</dbReference>
<organism evidence="10 11">
    <name type="scientific">Channa striata</name>
    <name type="common">Snakehead murrel</name>
    <name type="synonym">Ophicephalus striatus</name>
    <dbReference type="NCBI Taxonomy" id="64152"/>
    <lineage>
        <taxon>Eukaryota</taxon>
        <taxon>Metazoa</taxon>
        <taxon>Chordata</taxon>
        <taxon>Craniata</taxon>
        <taxon>Vertebrata</taxon>
        <taxon>Euteleostomi</taxon>
        <taxon>Actinopterygii</taxon>
        <taxon>Neopterygii</taxon>
        <taxon>Teleostei</taxon>
        <taxon>Neoteleostei</taxon>
        <taxon>Acanthomorphata</taxon>
        <taxon>Anabantaria</taxon>
        <taxon>Anabantiformes</taxon>
        <taxon>Channoidei</taxon>
        <taxon>Channidae</taxon>
        <taxon>Channa</taxon>
    </lineage>
</organism>
<keyword evidence="3" id="KW-0677">Repeat</keyword>
<dbReference type="FunFam" id="3.30.160.60:FF:001465">
    <property type="entry name" value="Zinc finger protein 560"/>
    <property type="match status" value="1"/>
</dbReference>
<dbReference type="GO" id="GO:0003677">
    <property type="term" value="F:DNA binding"/>
    <property type="evidence" value="ECO:0007669"/>
    <property type="project" value="UniProtKB-KW"/>
</dbReference>
<protein>
    <recommendedName>
        <fullName evidence="9">C2H2-type domain-containing protein</fullName>
    </recommendedName>
</protein>
<dbReference type="InterPro" id="IPR013087">
    <property type="entry name" value="Znf_C2H2_type"/>
</dbReference>
<evidence type="ECO:0000256" key="5">
    <source>
        <dbReference type="ARBA" id="ARBA00022833"/>
    </source>
</evidence>
<dbReference type="GO" id="GO:0000122">
    <property type="term" value="P:negative regulation of transcription by RNA polymerase II"/>
    <property type="evidence" value="ECO:0007669"/>
    <property type="project" value="UniProtKB-ARBA"/>
</dbReference>
<dbReference type="SMART" id="SM00355">
    <property type="entry name" value="ZnF_C2H2"/>
    <property type="match status" value="6"/>
</dbReference>
<keyword evidence="11" id="KW-1185">Reference proteome</keyword>
<dbReference type="Proteomes" id="UP001187415">
    <property type="component" value="Unassembled WGS sequence"/>
</dbReference>
<evidence type="ECO:0000256" key="3">
    <source>
        <dbReference type="ARBA" id="ARBA00022737"/>
    </source>
</evidence>
<sequence length="394" mass="45579">MFSVQCLRAFVDKTLTAAAEEIFRMLEKTIFKYEEEIARQRKLLDIVWKPEVKLHSIELPLQYGCEDEVRQLCSQDRVSGLDAEPQPIKEEEEKLCFIQEGEPVVLKKENDTFMISPAYGASDKNKEQCVYLKTNETRVEKERDTAVRLTLRPRSSEVSELNNDHNIFSHNSHVDENLDHKEGKHEDAKTALNAEPTEEQQELSFHIDNVYNFPSDSQYNPKTSTKSIKCDVCGKSYKYVSRLSAHLRSHTGEKPYSCKICTKRFSATSALKRHNLTHTGEKPYLCSICGKKFFRKSSMISHLRIHTGERPYFCHTCGKSFSQASGLSVHFRIHTGEKPYVCKTCGRCFRRNNVLKLHMRTHTGERPYLCKTCGKRFNDTSGLKRHMKIHKDEK</sequence>
<comment type="caution">
    <text evidence="10">The sequence shown here is derived from an EMBL/GenBank/DDBJ whole genome shotgun (WGS) entry which is preliminary data.</text>
</comment>
<evidence type="ECO:0000256" key="8">
    <source>
        <dbReference type="PROSITE-ProRule" id="PRU00042"/>
    </source>
</evidence>
<feature type="domain" description="C2H2-type" evidence="9">
    <location>
        <begin position="228"/>
        <end position="255"/>
    </location>
</feature>
<evidence type="ECO:0000256" key="2">
    <source>
        <dbReference type="ARBA" id="ARBA00022723"/>
    </source>
</evidence>
<keyword evidence="5" id="KW-0862">Zinc</keyword>
<dbReference type="PROSITE" id="PS00028">
    <property type="entry name" value="ZINC_FINGER_C2H2_1"/>
    <property type="match status" value="6"/>
</dbReference>
<feature type="domain" description="C2H2-type" evidence="9">
    <location>
        <begin position="340"/>
        <end position="367"/>
    </location>
</feature>
<name>A0AA88SLR2_CHASR</name>
<dbReference type="EMBL" id="JAUPFM010000011">
    <property type="protein sequence ID" value="KAK2837908.1"/>
    <property type="molecule type" value="Genomic_DNA"/>
</dbReference>
<comment type="subcellular location">
    <subcellularLocation>
        <location evidence="1">Nucleus</location>
    </subcellularLocation>
</comment>
<feature type="domain" description="C2H2-type" evidence="9">
    <location>
        <begin position="256"/>
        <end position="283"/>
    </location>
</feature>
<dbReference type="FunFam" id="3.30.160.60:FF:000478">
    <property type="entry name" value="Zinc finger protein 133"/>
    <property type="match status" value="1"/>
</dbReference>
<keyword evidence="2" id="KW-0479">Metal-binding</keyword>
<dbReference type="GO" id="GO:0008270">
    <property type="term" value="F:zinc ion binding"/>
    <property type="evidence" value="ECO:0007669"/>
    <property type="project" value="UniProtKB-KW"/>
</dbReference>
<evidence type="ECO:0000313" key="10">
    <source>
        <dbReference type="EMBL" id="KAK2837908.1"/>
    </source>
</evidence>
<evidence type="ECO:0000256" key="1">
    <source>
        <dbReference type="ARBA" id="ARBA00004123"/>
    </source>
</evidence>
<dbReference type="Gene3D" id="3.30.160.60">
    <property type="entry name" value="Classic Zinc Finger"/>
    <property type="match status" value="6"/>
</dbReference>
<dbReference type="FunFam" id="3.30.160.60:FF:000557">
    <property type="entry name" value="zinc finger and SCAN domain-containing protein 29"/>
    <property type="match status" value="1"/>
</dbReference>
<dbReference type="GO" id="GO:0045595">
    <property type="term" value="P:regulation of cell differentiation"/>
    <property type="evidence" value="ECO:0007669"/>
    <property type="project" value="UniProtKB-ARBA"/>
</dbReference>
<accession>A0AA88SLR2</accession>
<reference evidence="10" key="1">
    <citation type="submission" date="2023-07" db="EMBL/GenBank/DDBJ databases">
        <title>Chromosome-level Genome Assembly of Striped Snakehead (Channa striata).</title>
        <authorList>
            <person name="Liu H."/>
        </authorList>
    </citation>
    <scope>NUCLEOTIDE SEQUENCE</scope>
    <source>
        <strain evidence="10">Gz</strain>
        <tissue evidence="10">Muscle</tissue>
    </source>
</reference>
<feature type="domain" description="C2H2-type" evidence="9">
    <location>
        <begin position="312"/>
        <end position="339"/>
    </location>
</feature>
<proteinExistence type="predicted"/>
<evidence type="ECO:0000256" key="6">
    <source>
        <dbReference type="ARBA" id="ARBA00023125"/>
    </source>
</evidence>
<dbReference type="Pfam" id="PF00096">
    <property type="entry name" value="zf-C2H2"/>
    <property type="match status" value="6"/>
</dbReference>
<dbReference type="InterPro" id="IPR036236">
    <property type="entry name" value="Znf_C2H2_sf"/>
</dbReference>
<dbReference type="InterPro" id="IPR050331">
    <property type="entry name" value="Zinc_finger"/>
</dbReference>
<evidence type="ECO:0000256" key="4">
    <source>
        <dbReference type="ARBA" id="ARBA00022771"/>
    </source>
</evidence>
<dbReference type="SUPFAM" id="SSF57667">
    <property type="entry name" value="beta-beta-alpha zinc fingers"/>
    <property type="match status" value="3"/>
</dbReference>
<dbReference type="PROSITE" id="PS50157">
    <property type="entry name" value="ZINC_FINGER_C2H2_2"/>
    <property type="match status" value="6"/>
</dbReference>
<evidence type="ECO:0000259" key="9">
    <source>
        <dbReference type="PROSITE" id="PS50157"/>
    </source>
</evidence>
<dbReference type="FunFam" id="3.30.160.60:FF:000624">
    <property type="entry name" value="zinc finger protein 697"/>
    <property type="match status" value="1"/>
</dbReference>
<dbReference type="PANTHER" id="PTHR16515">
    <property type="entry name" value="PR DOMAIN ZINC FINGER PROTEIN"/>
    <property type="match status" value="1"/>
</dbReference>
<gene>
    <name evidence="10" type="ORF">Q5P01_015120</name>
</gene>
<dbReference type="GO" id="GO:0005634">
    <property type="term" value="C:nucleus"/>
    <property type="evidence" value="ECO:0007669"/>
    <property type="project" value="UniProtKB-SubCell"/>
</dbReference>
<evidence type="ECO:0000313" key="11">
    <source>
        <dbReference type="Proteomes" id="UP001187415"/>
    </source>
</evidence>
<dbReference type="PANTHER" id="PTHR16515:SF49">
    <property type="entry name" value="GASTRULA ZINC FINGER PROTEIN XLCGF49.1-LIKE-RELATED"/>
    <property type="match status" value="1"/>
</dbReference>
<feature type="domain" description="C2H2-type" evidence="9">
    <location>
        <begin position="368"/>
        <end position="394"/>
    </location>
</feature>
<evidence type="ECO:0000256" key="7">
    <source>
        <dbReference type="ARBA" id="ARBA00023242"/>
    </source>
</evidence>
<keyword evidence="7" id="KW-0539">Nucleus</keyword>
<dbReference type="AlphaFoldDB" id="A0AA88SLR2"/>